<feature type="compositionally biased region" description="Polar residues" evidence="1">
    <location>
        <begin position="18"/>
        <end position="28"/>
    </location>
</feature>
<keyword evidence="2" id="KW-1133">Transmembrane helix</keyword>
<reference evidence="3" key="2">
    <citation type="submission" date="2023-06" db="EMBL/GenBank/DDBJ databases">
        <authorList>
            <consortium name="Lawrence Berkeley National Laboratory"/>
            <person name="Mondo S.J."/>
            <person name="Hensen N."/>
            <person name="Bonometti L."/>
            <person name="Westerberg I."/>
            <person name="Brannstrom I.O."/>
            <person name="Guillou S."/>
            <person name="Cros-Aarteil S."/>
            <person name="Calhoun S."/>
            <person name="Haridas S."/>
            <person name="Kuo A."/>
            <person name="Pangilinan J."/>
            <person name="Riley R."/>
            <person name="Labutti K."/>
            <person name="Andreopoulos B."/>
            <person name="Lipzen A."/>
            <person name="Chen C."/>
            <person name="Yanf M."/>
            <person name="Daum C."/>
            <person name="Ng V."/>
            <person name="Clum A."/>
            <person name="Steindorff A."/>
            <person name="Ohm R."/>
            <person name="Martin F."/>
            <person name="Silar P."/>
            <person name="Natvig D."/>
            <person name="Lalanne C."/>
            <person name="Gautier V."/>
            <person name="Ament-Velasquez S.L."/>
            <person name="Kruys A."/>
            <person name="Hutchinson M.I."/>
            <person name="Powell A.J."/>
            <person name="Barry K."/>
            <person name="Miller A.N."/>
            <person name="Grigoriev I.V."/>
            <person name="Debuchy R."/>
            <person name="Gladieux P."/>
            <person name="Thoren M.H."/>
            <person name="Johannesson H."/>
        </authorList>
    </citation>
    <scope>NUCLEOTIDE SEQUENCE</scope>
    <source>
        <strain evidence="3">PSN324</strain>
    </source>
</reference>
<reference evidence="3" key="1">
    <citation type="journal article" date="2023" name="Mol. Phylogenet. Evol.">
        <title>Genome-scale phylogeny and comparative genomics of the fungal order Sordariales.</title>
        <authorList>
            <person name="Hensen N."/>
            <person name="Bonometti L."/>
            <person name="Westerberg I."/>
            <person name="Brannstrom I.O."/>
            <person name="Guillou S."/>
            <person name="Cros-Aarteil S."/>
            <person name="Calhoun S."/>
            <person name="Haridas S."/>
            <person name="Kuo A."/>
            <person name="Mondo S."/>
            <person name="Pangilinan J."/>
            <person name="Riley R."/>
            <person name="LaButti K."/>
            <person name="Andreopoulos B."/>
            <person name="Lipzen A."/>
            <person name="Chen C."/>
            <person name="Yan M."/>
            <person name="Daum C."/>
            <person name="Ng V."/>
            <person name="Clum A."/>
            <person name="Steindorff A."/>
            <person name="Ohm R.A."/>
            <person name="Martin F."/>
            <person name="Silar P."/>
            <person name="Natvig D.O."/>
            <person name="Lalanne C."/>
            <person name="Gautier V."/>
            <person name="Ament-Velasquez S.L."/>
            <person name="Kruys A."/>
            <person name="Hutchinson M.I."/>
            <person name="Powell A.J."/>
            <person name="Barry K."/>
            <person name="Miller A.N."/>
            <person name="Grigoriev I.V."/>
            <person name="Debuchy R."/>
            <person name="Gladieux P."/>
            <person name="Hiltunen Thoren M."/>
            <person name="Johannesson H."/>
        </authorList>
    </citation>
    <scope>NUCLEOTIDE SEQUENCE</scope>
    <source>
        <strain evidence="3">PSN324</strain>
    </source>
</reference>
<sequence>MADNNPTIVPPAVRPITSEASPVTSSPVSFGGGRPKLGPRRQSRFTEEEMSARTPASSVSIPSFDVGAHGWEQHPAVRNFSNLSVMNSVNPNTAIHHVDSFEPEPSVASRHAPNEAQKQELRTAVRGLIRALNSVFHAVPCLILLNVMTVYLKSLRGDWVSQTSIQALILLVLVILDNLLNILILVFIKRPWSNWKLTVRSLIGVLYLAEFFTYIGFGGKVFPSAYTYWNMPSSGSSVFVFVMIWWLAAWNLLHPVICRYDRVKSFFSSSSKSSADAAPGGGHVNPMSRIRRPSCFSEQRPTSFNPRMSTAETEGTVSMVSLTWRRWVRTRSTHFSRDFDLESGVGQQQQQQQQQRSRRGTADDDGVPLPAPQSRGSAMSATDMTLKEHENDDDYDDDDTRSSGDYKRKVGLAELKEQRGGSSLAQTRSVSRLGEEKDKDEDDYDDDDEVEENEKKGGVVERVRPIKSLKEEE</sequence>
<accession>A0AAV9I0Q6</accession>
<feature type="compositionally biased region" description="Basic and acidic residues" evidence="1">
    <location>
        <begin position="453"/>
        <end position="473"/>
    </location>
</feature>
<keyword evidence="4" id="KW-1185">Reference proteome</keyword>
<evidence type="ECO:0000313" key="4">
    <source>
        <dbReference type="Proteomes" id="UP001321749"/>
    </source>
</evidence>
<feature type="region of interest" description="Disordered" evidence="1">
    <location>
        <begin position="271"/>
        <end position="312"/>
    </location>
</feature>
<keyword evidence="2" id="KW-0472">Membrane</keyword>
<dbReference type="AlphaFoldDB" id="A0AAV9I0Q6"/>
<feature type="transmembrane region" description="Helical" evidence="2">
    <location>
        <begin position="237"/>
        <end position="257"/>
    </location>
</feature>
<dbReference type="EMBL" id="MU864936">
    <property type="protein sequence ID" value="KAK4465840.1"/>
    <property type="molecule type" value="Genomic_DNA"/>
</dbReference>
<feature type="compositionally biased region" description="Polar residues" evidence="1">
    <location>
        <begin position="374"/>
        <end position="383"/>
    </location>
</feature>
<feature type="compositionally biased region" description="Polar residues" evidence="1">
    <location>
        <begin position="296"/>
        <end position="312"/>
    </location>
</feature>
<feature type="region of interest" description="Disordered" evidence="1">
    <location>
        <begin position="339"/>
        <end position="473"/>
    </location>
</feature>
<feature type="region of interest" description="Disordered" evidence="1">
    <location>
        <begin position="1"/>
        <end position="58"/>
    </location>
</feature>
<name>A0AAV9I0Q6_9PEZI</name>
<gene>
    <name evidence="3" type="ORF">QBC42DRAFT_282996</name>
</gene>
<feature type="compositionally biased region" description="Polar residues" evidence="1">
    <location>
        <begin position="420"/>
        <end position="430"/>
    </location>
</feature>
<protein>
    <recommendedName>
        <fullName evidence="5">Transmembrane protein</fullName>
    </recommendedName>
</protein>
<keyword evidence="2" id="KW-0812">Transmembrane</keyword>
<evidence type="ECO:0008006" key="5">
    <source>
        <dbReference type="Google" id="ProtNLM"/>
    </source>
</evidence>
<feature type="transmembrane region" description="Helical" evidence="2">
    <location>
        <begin position="164"/>
        <end position="187"/>
    </location>
</feature>
<proteinExistence type="predicted"/>
<organism evidence="3 4">
    <name type="scientific">Cladorrhinum samala</name>
    <dbReference type="NCBI Taxonomy" id="585594"/>
    <lineage>
        <taxon>Eukaryota</taxon>
        <taxon>Fungi</taxon>
        <taxon>Dikarya</taxon>
        <taxon>Ascomycota</taxon>
        <taxon>Pezizomycotina</taxon>
        <taxon>Sordariomycetes</taxon>
        <taxon>Sordariomycetidae</taxon>
        <taxon>Sordariales</taxon>
        <taxon>Podosporaceae</taxon>
        <taxon>Cladorrhinum</taxon>
    </lineage>
</organism>
<feature type="transmembrane region" description="Helical" evidence="2">
    <location>
        <begin position="199"/>
        <end position="217"/>
    </location>
</feature>
<evidence type="ECO:0000313" key="3">
    <source>
        <dbReference type="EMBL" id="KAK4465840.1"/>
    </source>
</evidence>
<feature type="compositionally biased region" description="Acidic residues" evidence="1">
    <location>
        <begin position="438"/>
        <end position="452"/>
    </location>
</feature>
<dbReference type="Proteomes" id="UP001321749">
    <property type="component" value="Unassembled WGS sequence"/>
</dbReference>
<feature type="transmembrane region" description="Helical" evidence="2">
    <location>
        <begin position="131"/>
        <end position="152"/>
    </location>
</feature>
<comment type="caution">
    <text evidence="3">The sequence shown here is derived from an EMBL/GenBank/DDBJ whole genome shotgun (WGS) entry which is preliminary data.</text>
</comment>
<evidence type="ECO:0000256" key="1">
    <source>
        <dbReference type="SAM" id="MobiDB-lite"/>
    </source>
</evidence>
<evidence type="ECO:0000256" key="2">
    <source>
        <dbReference type="SAM" id="Phobius"/>
    </source>
</evidence>